<evidence type="ECO:0000313" key="1">
    <source>
        <dbReference type="EMBL" id="SAK53101.1"/>
    </source>
</evidence>
<organism evidence="1 2">
    <name type="scientific">Caballeronia catudaia</name>
    <dbReference type="NCBI Taxonomy" id="1777136"/>
    <lineage>
        <taxon>Bacteria</taxon>
        <taxon>Pseudomonadati</taxon>
        <taxon>Pseudomonadota</taxon>
        <taxon>Betaproteobacteria</taxon>
        <taxon>Burkholderiales</taxon>
        <taxon>Burkholderiaceae</taxon>
        <taxon>Caballeronia</taxon>
    </lineage>
</organism>
<reference evidence="1" key="1">
    <citation type="submission" date="2016-01" db="EMBL/GenBank/DDBJ databases">
        <authorList>
            <person name="Peeters C."/>
        </authorList>
    </citation>
    <scope>NUCLEOTIDE SEQUENCE [LARGE SCALE GENOMIC DNA]</scope>
    <source>
        <strain evidence="1">LMG 29318</strain>
    </source>
</reference>
<protein>
    <submittedName>
        <fullName evidence="1">Uncharacterized protein</fullName>
    </submittedName>
</protein>
<comment type="caution">
    <text evidence="1">The sequence shown here is derived from an EMBL/GenBank/DDBJ whole genome shotgun (WGS) entry which is preliminary data.</text>
</comment>
<dbReference type="EMBL" id="FCOF02000006">
    <property type="protein sequence ID" value="SAK53101.1"/>
    <property type="molecule type" value="Genomic_DNA"/>
</dbReference>
<keyword evidence="2" id="KW-1185">Reference proteome</keyword>
<name>A0A158A5I6_9BURK</name>
<evidence type="ECO:0000313" key="2">
    <source>
        <dbReference type="Proteomes" id="UP000054870"/>
    </source>
</evidence>
<proteinExistence type="predicted"/>
<dbReference type="Proteomes" id="UP000054870">
    <property type="component" value="Unassembled WGS sequence"/>
</dbReference>
<gene>
    <name evidence="1" type="ORF">AWB75_01787</name>
</gene>
<dbReference type="AlphaFoldDB" id="A0A158A5I6"/>
<sequence>MLAGFVFLQILGFVWGERARAVAKAFAVLALTAPISGCGIFQCVGTAIYGVGLNICS</sequence>
<accession>A0A158A5I6</accession>